<dbReference type="PANTHER" id="PTHR43806:SF11">
    <property type="entry name" value="CEREVISIN-RELATED"/>
    <property type="match status" value="1"/>
</dbReference>
<evidence type="ECO:0000259" key="7">
    <source>
        <dbReference type="PROSITE" id="PS50093"/>
    </source>
</evidence>
<dbReference type="InterPro" id="IPR034054">
    <property type="entry name" value="Pep_S8_PrcA"/>
</dbReference>
<dbReference type="AlphaFoldDB" id="A0A6L9MYN2"/>
<dbReference type="CDD" id="cd00146">
    <property type="entry name" value="PKD"/>
    <property type="match status" value="2"/>
</dbReference>
<protein>
    <submittedName>
        <fullName evidence="9">S8 family serine peptidase</fullName>
    </submittedName>
</protein>
<evidence type="ECO:0000256" key="1">
    <source>
        <dbReference type="ARBA" id="ARBA00011073"/>
    </source>
</evidence>
<dbReference type="InterPro" id="IPR023828">
    <property type="entry name" value="Peptidase_S8_Ser-AS"/>
</dbReference>
<dbReference type="PROSITE" id="PS51892">
    <property type="entry name" value="SUBTILASE"/>
    <property type="match status" value="1"/>
</dbReference>
<dbReference type="InterPro" id="IPR015500">
    <property type="entry name" value="Peptidase_S8_subtilisin-rel"/>
</dbReference>
<evidence type="ECO:0000256" key="2">
    <source>
        <dbReference type="ARBA" id="ARBA00022670"/>
    </source>
</evidence>
<sequence>MKKTIQRNVMSLIAISATVSSITIAAEEAAMQPGTILFKVSDSAAPNELKGLNALLKAQGLMSSTTMKGSALTVAKFNAHGREKAIATLLEKSGYVEFAQPDYMVEPILQPNDPSFSNQWHHNNINSEQAWDVTTGNNVVVAVCDTGFDVNHPDLAANLRTDLAYNAQDGSTYIFDANGHGTGTAGSLGAVGNNATGVAGVNWNVDIIPVRIAISDSNSSAYISTMAKCIEYAADNGARIVNLSYGGIQYAAIDSAAQYLRSKGGLLFMSAGNDGQEFASYPDYSSFVGVGATDQNDNRASFSSYGNYVDITAPGVSIRTTYPDNRYVNYSGTSFSSPIAAGVGALMIAANPSITVEQIEAGIFSTAIDIGASGDDNVFGHGLIDAAAAVNYAINVGSVIAPTSQITVSAASVPFGTDVFFSGLNSFDDDGDIVNYAWNLGDGTISEQAELPHTYGATGAYQASLTVTDNDGLTNTSSVTITVTTELPNAIISDISTAYSLGDTIAFDATTSTDPDGSIVDYAWSFGDGAEGNGSLVEHTYTATGSYQVVLTVTDNAGAINTDTVMINVIDPLSLSAPSNLTAQTSRLSVELSWQDTNTSETQFIVERGEKLRGKVRFSTIATLPENSESYTDVVPSSGDYHYRVTAANSSNSATSSVLRVNVSDTGTPPPSDLAAPSNLSASLNGSNVTLSWTDNASSELGFYIERGIKEKGKISHERIAIVGKNSVQYTDSAAGLASGNYSYRVSAYNDEGTSAYSNTSEARVK</sequence>
<evidence type="ECO:0000259" key="8">
    <source>
        <dbReference type="PROSITE" id="PS50853"/>
    </source>
</evidence>
<evidence type="ECO:0000313" key="10">
    <source>
        <dbReference type="Proteomes" id="UP000478837"/>
    </source>
</evidence>
<keyword evidence="2 5" id="KW-0645">Protease</keyword>
<dbReference type="PANTHER" id="PTHR43806">
    <property type="entry name" value="PEPTIDASE S8"/>
    <property type="match status" value="1"/>
</dbReference>
<dbReference type="Pfam" id="PF18911">
    <property type="entry name" value="PKD_4"/>
    <property type="match status" value="2"/>
</dbReference>
<dbReference type="PROSITE" id="PS00138">
    <property type="entry name" value="SUBTILASE_SER"/>
    <property type="match status" value="1"/>
</dbReference>
<evidence type="ECO:0000256" key="3">
    <source>
        <dbReference type="ARBA" id="ARBA00022801"/>
    </source>
</evidence>
<dbReference type="InterPro" id="IPR013783">
    <property type="entry name" value="Ig-like_fold"/>
</dbReference>
<feature type="domain" description="PKD" evidence="7">
    <location>
        <begin position="488"/>
        <end position="569"/>
    </location>
</feature>
<dbReference type="InterPro" id="IPR003961">
    <property type="entry name" value="FN3_dom"/>
</dbReference>
<evidence type="ECO:0000256" key="4">
    <source>
        <dbReference type="ARBA" id="ARBA00022825"/>
    </source>
</evidence>
<dbReference type="SMART" id="SM00060">
    <property type="entry name" value="FN3"/>
    <property type="match status" value="2"/>
</dbReference>
<keyword evidence="10" id="KW-1185">Reference proteome</keyword>
<evidence type="ECO:0000256" key="6">
    <source>
        <dbReference type="SAM" id="SignalP"/>
    </source>
</evidence>
<dbReference type="Pfam" id="PF00082">
    <property type="entry name" value="Peptidase_S8"/>
    <property type="match status" value="1"/>
</dbReference>
<dbReference type="SUPFAM" id="SSF49265">
    <property type="entry name" value="Fibronectin type III"/>
    <property type="match status" value="2"/>
</dbReference>
<dbReference type="SUPFAM" id="SSF49299">
    <property type="entry name" value="PKD domain"/>
    <property type="match status" value="2"/>
</dbReference>
<evidence type="ECO:0000313" key="9">
    <source>
        <dbReference type="EMBL" id="NDW23125.1"/>
    </source>
</evidence>
<dbReference type="InterPro" id="IPR050131">
    <property type="entry name" value="Peptidase_S8_subtilisin-like"/>
</dbReference>
<dbReference type="CDD" id="cd00063">
    <property type="entry name" value="FN3"/>
    <property type="match status" value="1"/>
</dbReference>
<feature type="active site" description="Charge relay system" evidence="5">
    <location>
        <position position="180"/>
    </location>
</feature>
<dbReference type="InterPro" id="IPR000601">
    <property type="entry name" value="PKD_dom"/>
</dbReference>
<dbReference type="InterPro" id="IPR036852">
    <property type="entry name" value="Peptidase_S8/S53_dom_sf"/>
</dbReference>
<dbReference type="CDD" id="cd07498">
    <property type="entry name" value="Peptidases_S8_15"/>
    <property type="match status" value="1"/>
</dbReference>
<keyword evidence="6" id="KW-0732">Signal</keyword>
<dbReference type="RefSeq" id="WP_163112754.1">
    <property type="nucleotide sequence ID" value="NZ_JAAAWP010000015.1"/>
</dbReference>
<dbReference type="Proteomes" id="UP000478837">
    <property type="component" value="Unassembled WGS sequence"/>
</dbReference>
<feature type="active site" description="Charge relay system" evidence="5">
    <location>
        <position position="334"/>
    </location>
</feature>
<dbReference type="InterPro" id="IPR000209">
    <property type="entry name" value="Peptidase_S8/S53_dom"/>
</dbReference>
<feature type="domain" description="Fibronectin type-III" evidence="8">
    <location>
        <begin position="670"/>
        <end position="766"/>
    </location>
</feature>
<dbReference type="PRINTS" id="PR00723">
    <property type="entry name" value="SUBTILISIN"/>
</dbReference>
<gene>
    <name evidence="9" type="ORF">GTW09_16540</name>
</gene>
<comment type="similarity">
    <text evidence="1 5">Belongs to the peptidase S8 family.</text>
</comment>
<organism evidence="9 10">
    <name type="scientific">Alteromonas hispanica</name>
    <dbReference type="NCBI Taxonomy" id="315421"/>
    <lineage>
        <taxon>Bacteria</taxon>
        <taxon>Pseudomonadati</taxon>
        <taxon>Pseudomonadota</taxon>
        <taxon>Gammaproteobacteria</taxon>
        <taxon>Alteromonadales</taxon>
        <taxon>Alteromonadaceae</taxon>
        <taxon>Alteromonas/Salinimonas group</taxon>
        <taxon>Alteromonas</taxon>
    </lineage>
</organism>
<keyword evidence="4 5" id="KW-0720">Serine protease</keyword>
<feature type="chain" id="PRO_5027060669" evidence="6">
    <location>
        <begin position="26"/>
        <end position="766"/>
    </location>
</feature>
<dbReference type="GO" id="GO:0006508">
    <property type="term" value="P:proteolysis"/>
    <property type="evidence" value="ECO:0007669"/>
    <property type="project" value="UniProtKB-KW"/>
</dbReference>
<name>A0A6L9MYN2_9ALTE</name>
<feature type="domain" description="PKD" evidence="7">
    <location>
        <begin position="402"/>
        <end position="490"/>
    </location>
</feature>
<dbReference type="Gene3D" id="3.40.50.200">
    <property type="entry name" value="Peptidase S8/S53 domain"/>
    <property type="match status" value="1"/>
</dbReference>
<dbReference type="SUPFAM" id="SSF52743">
    <property type="entry name" value="Subtilisin-like"/>
    <property type="match status" value="1"/>
</dbReference>
<reference evidence="9 10" key="1">
    <citation type="submission" date="2020-01" db="EMBL/GenBank/DDBJ databases">
        <title>Genomes of bacteria type strains.</title>
        <authorList>
            <person name="Chen J."/>
            <person name="Zhu S."/>
            <person name="Yang J."/>
        </authorList>
    </citation>
    <scope>NUCLEOTIDE SEQUENCE [LARGE SCALE GENOMIC DNA]</scope>
    <source>
        <strain evidence="9 10">LMG 22958</strain>
    </source>
</reference>
<dbReference type="InterPro" id="IPR022409">
    <property type="entry name" value="PKD/Chitinase_dom"/>
</dbReference>
<accession>A0A6L9MYN2</accession>
<proteinExistence type="inferred from homology"/>
<dbReference type="InterPro" id="IPR035986">
    <property type="entry name" value="PKD_dom_sf"/>
</dbReference>
<dbReference type="PROSITE" id="PS50093">
    <property type="entry name" value="PKD"/>
    <property type="match status" value="2"/>
</dbReference>
<feature type="active site" description="Charge relay system" evidence="5">
    <location>
        <position position="145"/>
    </location>
</feature>
<feature type="signal peptide" evidence="6">
    <location>
        <begin position="1"/>
        <end position="25"/>
    </location>
</feature>
<comment type="caution">
    <text evidence="9">The sequence shown here is derived from an EMBL/GenBank/DDBJ whole genome shotgun (WGS) entry which is preliminary data.</text>
</comment>
<dbReference type="EMBL" id="JAAAWP010000015">
    <property type="protein sequence ID" value="NDW23125.1"/>
    <property type="molecule type" value="Genomic_DNA"/>
</dbReference>
<dbReference type="PROSITE" id="PS50853">
    <property type="entry name" value="FN3"/>
    <property type="match status" value="1"/>
</dbReference>
<keyword evidence="3 5" id="KW-0378">Hydrolase</keyword>
<dbReference type="Gene3D" id="2.60.40.10">
    <property type="entry name" value="Immunoglobulins"/>
    <property type="match status" value="4"/>
</dbReference>
<evidence type="ECO:0000256" key="5">
    <source>
        <dbReference type="PROSITE-ProRule" id="PRU01240"/>
    </source>
</evidence>
<dbReference type="SMART" id="SM00089">
    <property type="entry name" value="PKD"/>
    <property type="match status" value="3"/>
</dbReference>
<dbReference type="InterPro" id="IPR036116">
    <property type="entry name" value="FN3_sf"/>
</dbReference>
<dbReference type="GO" id="GO:0004252">
    <property type="term" value="F:serine-type endopeptidase activity"/>
    <property type="evidence" value="ECO:0007669"/>
    <property type="project" value="UniProtKB-UniRule"/>
</dbReference>